<dbReference type="SMART" id="SM00342">
    <property type="entry name" value="HTH_ARAC"/>
    <property type="match status" value="1"/>
</dbReference>
<dbReference type="PROSITE" id="PS00041">
    <property type="entry name" value="HTH_ARAC_FAMILY_1"/>
    <property type="match status" value="1"/>
</dbReference>
<evidence type="ECO:0000313" key="6">
    <source>
        <dbReference type="Proteomes" id="UP000252792"/>
    </source>
</evidence>
<evidence type="ECO:0000256" key="2">
    <source>
        <dbReference type="ARBA" id="ARBA00023125"/>
    </source>
</evidence>
<organism evidence="5 6">
    <name type="scientific">Marinomonas rhizomae</name>
    <dbReference type="NCBI Taxonomy" id="491948"/>
    <lineage>
        <taxon>Bacteria</taxon>
        <taxon>Pseudomonadati</taxon>
        <taxon>Pseudomonadota</taxon>
        <taxon>Gammaproteobacteria</taxon>
        <taxon>Oceanospirillales</taxon>
        <taxon>Oceanospirillaceae</taxon>
        <taxon>Marinomonas</taxon>
    </lineage>
</organism>
<dbReference type="PANTHER" id="PTHR43280:SF28">
    <property type="entry name" value="HTH-TYPE TRANSCRIPTIONAL ACTIVATOR RHAS"/>
    <property type="match status" value="1"/>
</dbReference>
<name>A0A366IWV4_9GAMM</name>
<dbReference type="Gene3D" id="1.10.10.60">
    <property type="entry name" value="Homeodomain-like"/>
    <property type="match status" value="2"/>
</dbReference>
<keyword evidence="2 5" id="KW-0238">DNA-binding</keyword>
<keyword evidence="3" id="KW-0804">Transcription</keyword>
<dbReference type="InterPro" id="IPR020449">
    <property type="entry name" value="Tscrpt_reg_AraC-type_HTH"/>
</dbReference>
<dbReference type="Proteomes" id="UP000252792">
    <property type="component" value="Unassembled WGS sequence"/>
</dbReference>
<evidence type="ECO:0000313" key="5">
    <source>
        <dbReference type="EMBL" id="RBP79047.1"/>
    </source>
</evidence>
<proteinExistence type="predicted"/>
<feature type="domain" description="HTH araC/xylS-type" evidence="4">
    <location>
        <begin position="161"/>
        <end position="259"/>
    </location>
</feature>
<evidence type="ECO:0000256" key="3">
    <source>
        <dbReference type="ARBA" id="ARBA00023163"/>
    </source>
</evidence>
<keyword evidence="1" id="KW-0805">Transcription regulation</keyword>
<dbReference type="InterPro" id="IPR037923">
    <property type="entry name" value="HTH-like"/>
</dbReference>
<dbReference type="SUPFAM" id="SSF51215">
    <property type="entry name" value="Regulatory protein AraC"/>
    <property type="match status" value="1"/>
</dbReference>
<dbReference type="AlphaFoldDB" id="A0A366IWV4"/>
<sequence>MLSAHSLDLKIIRSYWQSPDANWLYPSYQRPYNWLIHTLSGEGVVRMKNHSIELLPNTLALLPLNQQCHYQCIKPMEIGAFAFTLELPSGADVFQLYQPPKHPVDYSNEQPISNIIEWQNTDVEVNEKYFQALASAYKLLTPIIQKSQVSKGIETHYIRLEKIFSYIEQHLTEDIQIPQLAALHGTSTAHFSRWFSSIVETSPKQYINQKRIDLACKKLLLTDDRIDSIAYQCGYEDPLYFSKSFKRITSLTPRDYRKTKRYDLP</sequence>
<keyword evidence="6" id="KW-1185">Reference proteome</keyword>
<accession>A0A366IWV4</accession>
<dbReference type="PROSITE" id="PS01124">
    <property type="entry name" value="HTH_ARAC_FAMILY_2"/>
    <property type="match status" value="1"/>
</dbReference>
<dbReference type="PANTHER" id="PTHR43280">
    <property type="entry name" value="ARAC-FAMILY TRANSCRIPTIONAL REGULATOR"/>
    <property type="match status" value="1"/>
</dbReference>
<reference evidence="5 6" key="1">
    <citation type="submission" date="2018-06" db="EMBL/GenBank/DDBJ databases">
        <title>Genomic Encyclopedia of Type Strains, Phase III (KMG-III): the genomes of soil and plant-associated and newly described type strains.</title>
        <authorList>
            <person name="Whitman W."/>
        </authorList>
    </citation>
    <scope>NUCLEOTIDE SEQUENCE [LARGE SCALE GENOMIC DNA]</scope>
    <source>
        <strain evidence="5 6">CECT 7377</strain>
    </source>
</reference>
<dbReference type="InterPro" id="IPR009057">
    <property type="entry name" value="Homeodomain-like_sf"/>
</dbReference>
<dbReference type="PRINTS" id="PR00032">
    <property type="entry name" value="HTHARAC"/>
</dbReference>
<protein>
    <submittedName>
        <fullName evidence="5">AraC-like DNA-binding protein</fullName>
    </submittedName>
</protein>
<dbReference type="GO" id="GO:0003700">
    <property type="term" value="F:DNA-binding transcription factor activity"/>
    <property type="evidence" value="ECO:0007669"/>
    <property type="project" value="InterPro"/>
</dbReference>
<evidence type="ECO:0000256" key="1">
    <source>
        <dbReference type="ARBA" id="ARBA00023015"/>
    </source>
</evidence>
<dbReference type="InterPro" id="IPR018062">
    <property type="entry name" value="HTH_AraC-typ_CS"/>
</dbReference>
<dbReference type="InterPro" id="IPR018060">
    <property type="entry name" value="HTH_AraC"/>
</dbReference>
<dbReference type="Pfam" id="PF12833">
    <property type="entry name" value="HTH_18"/>
    <property type="match status" value="1"/>
</dbReference>
<comment type="caution">
    <text evidence="5">The sequence shown here is derived from an EMBL/GenBank/DDBJ whole genome shotgun (WGS) entry which is preliminary data.</text>
</comment>
<dbReference type="SUPFAM" id="SSF46689">
    <property type="entry name" value="Homeodomain-like"/>
    <property type="match status" value="2"/>
</dbReference>
<gene>
    <name evidence="5" type="ORF">DFP80_11673</name>
</gene>
<dbReference type="EMBL" id="QNSE01000016">
    <property type="protein sequence ID" value="RBP79047.1"/>
    <property type="molecule type" value="Genomic_DNA"/>
</dbReference>
<dbReference type="GO" id="GO:0043565">
    <property type="term" value="F:sequence-specific DNA binding"/>
    <property type="evidence" value="ECO:0007669"/>
    <property type="project" value="InterPro"/>
</dbReference>
<evidence type="ECO:0000259" key="4">
    <source>
        <dbReference type="PROSITE" id="PS01124"/>
    </source>
</evidence>